<gene>
    <name evidence="12" type="ORF">H6P81_006705</name>
</gene>
<dbReference type="EMBL" id="JAINDJ010000003">
    <property type="protein sequence ID" value="KAG9453801.1"/>
    <property type="molecule type" value="Genomic_DNA"/>
</dbReference>
<feature type="domain" description="Malectin-like" evidence="11">
    <location>
        <begin position="37"/>
        <end position="339"/>
    </location>
</feature>
<evidence type="ECO:0000256" key="8">
    <source>
        <dbReference type="SAM" id="MobiDB-lite"/>
    </source>
</evidence>
<evidence type="ECO:0000313" key="13">
    <source>
        <dbReference type="Proteomes" id="UP000825729"/>
    </source>
</evidence>
<evidence type="ECO:0000256" key="6">
    <source>
        <dbReference type="ARBA" id="ARBA00022989"/>
    </source>
</evidence>
<reference evidence="12 13" key="1">
    <citation type="submission" date="2021-07" db="EMBL/GenBank/DDBJ databases">
        <title>The Aristolochia fimbriata genome: insights into angiosperm evolution, floral development and chemical biosynthesis.</title>
        <authorList>
            <person name="Jiao Y."/>
        </authorList>
    </citation>
    <scope>NUCLEOTIDE SEQUENCE [LARGE SCALE GENOMIC DNA]</scope>
    <source>
        <strain evidence="12">IBCAS-2021</strain>
        <tissue evidence="12">Leaf</tissue>
    </source>
</reference>
<dbReference type="PANTHER" id="PTHR45631">
    <property type="entry name" value="OS07G0107800 PROTEIN-RELATED"/>
    <property type="match status" value="1"/>
</dbReference>
<name>A0AAV7EZA9_ARIFI</name>
<protein>
    <recommendedName>
        <fullName evidence="11">Malectin-like domain-containing protein</fullName>
    </recommendedName>
</protein>
<dbReference type="AlphaFoldDB" id="A0AAV7EZA9"/>
<dbReference type="Gene3D" id="2.60.120.430">
    <property type="entry name" value="Galactose-binding lectin"/>
    <property type="match status" value="1"/>
</dbReference>
<evidence type="ECO:0000256" key="10">
    <source>
        <dbReference type="SAM" id="SignalP"/>
    </source>
</evidence>
<organism evidence="12 13">
    <name type="scientific">Aristolochia fimbriata</name>
    <name type="common">White veined hardy Dutchman's pipe vine</name>
    <dbReference type="NCBI Taxonomy" id="158543"/>
    <lineage>
        <taxon>Eukaryota</taxon>
        <taxon>Viridiplantae</taxon>
        <taxon>Streptophyta</taxon>
        <taxon>Embryophyta</taxon>
        <taxon>Tracheophyta</taxon>
        <taxon>Spermatophyta</taxon>
        <taxon>Magnoliopsida</taxon>
        <taxon>Magnoliidae</taxon>
        <taxon>Piperales</taxon>
        <taxon>Aristolochiaceae</taxon>
        <taxon>Aristolochia</taxon>
    </lineage>
</organism>
<keyword evidence="3 9" id="KW-0812">Transmembrane</keyword>
<evidence type="ECO:0000256" key="5">
    <source>
        <dbReference type="ARBA" id="ARBA00022737"/>
    </source>
</evidence>
<keyword evidence="4 10" id="KW-0732">Signal</keyword>
<dbReference type="InterPro" id="IPR024788">
    <property type="entry name" value="Malectin-like_Carb-bd_dom"/>
</dbReference>
<evidence type="ECO:0000259" key="11">
    <source>
        <dbReference type="Pfam" id="PF12819"/>
    </source>
</evidence>
<dbReference type="SUPFAM" id="SSF52058">
    <property type="entry name" value="L domain-like"/>
    <property type="match status" value="1"/>
</dbReference>
<evidence type="ECO:0000256" key="7">
    <source>
        <dbReference type="ARBA" id="ARBA00023136"/>
    </source>
</evidence>
<dbReference type="PANTHER" id="PTHR45631:SF186">
    <property type="entry name" value="MALECTIN-LIKE DOMAIN-CONTAINING PROTEIN"/>
    <property type="match status" value="1"/>
</dbReference>
<comment type="subcellular location">
    <subcellularLocation>
        <location evidence="1">Membrane</location>
        <topology evidence="1">Single-pass membrane protein</topology>
    </subcellularLocation>
</comment>
<evidence type="ECO:0000256" key="2">
    <source>
        <dbReference type="ARBA" id="ARBA00022614"/>
    </source>
</evidence>
<dbReference type="GO" id="GO:0016020">
    <property type="term" value="C:membrane"/>
    <property type="evidence" value="ECO:0007669"/>
    <property type="project" value="UniProtKB-SubCell"/>
</dbReference>
<feature type="region of interest" description="Disordered" evidence="8">
    <location>
        <begin position="517"/>
        <end position="553"/>
    </location>
</feature>
<dbReference type="InterPro" id="IPR032675">
    <property type="entry name" value="LRR_dom_sf"/>
</dbReference>
<evidence type="ECO:0000256" key="4">
    <source>
        <dbReference type="ARBA" id="ARBA00022729"/>
    </source>
</evidence>
<dbReference type="Pfam" id="PF00560">
    <property type="entry name" value="LRR_1"/>
    <property type="match status" value="2"/>
</dbReference>
<evidence type="ECO:0000313" key="12">
    <source>
        <dbReference type="EMBL" id="KAG9453801.1"/>
    </source>
</evidence>
<evidence type="ECO:0000256" key="1">
    <source>
        <dbReference type="ARBA" id="ARBA00004167"/>
    </source>
</evidence>
<dbReference type="Gene3D" id="3.80.10.10">
    <property type="entry name" value="Ribonuclease Inhibitor"/>
    <property type="match status" value="1"/>
</dbReference>
<dbReference type="InterPro" id="IPR001611">
    <property type="entry name" value="Leu-rich_rpt"/>
</dbReference>
<feature type="region of interest" description="Disordered" evidence="8">
    <location>
        <begin position="565"/>
        <end position="585"/>
    </location>
</feature>
<feature type="chain" id="PRO_5043967074" description="Malectin-like domain-containing protein" evidence="10">
    <location>
        <begin position="23"/>
        <end position="585"/>
    </location>
</feature>
<sequence>MLMTMIIRVIFLVFLYVGRAYSQESLMIDCGGGGDGMWQSDDDFIKTGINSQVQDLGANWGREMDSLRLFPDQSKSCYTLPAKTKQKYLIQAGFFYGNYDGRGFPPSFDLQFDGNSWASVYTTQGSPSFKEAIVFAKRDNISVCVARSLGLNDQIPFISTLVLVTLPSSMYSAMTSGSALVLESRVNFGSPYNIWIPEDIYSRIWTPDESGQLYRNVTAPELTNLADLADAPPSSMMTSAIEALNSSESLKFYYVLHEPQWLVYVNLYFTEASASSSKRLFDVYIDGENMNLNLSLQYKMGKEVSLTLRRRNYFFNLTLVSRNGSSLPPTICGIELFSVKEDLTNGTSEEDVQGLQQLTNNWKQLRGWAGDPCLPTSYTAWDWISCSDSNPPRVIALYLGSHGLGGPIVDFSQLQALDAIDLHNNSLSGPVPDFLGKLPRLDFLDLSNNQLSGTVPKSITKNKQISLRIAGNPQLRYREKKNIGLIVGLSVGGAVLVLLVVCGVVFFVLPRLNKRRENEGATVEPDGAIPEAASSAGPRGPSAVAEGNDQFEEVSEEFRKQMEVDVEDLLGRPGSHSSDDDSYRG</sequence>
<feature type="compositionally biased region" description="Low complexity" evidence="8">
    <location>
        <begin position="530"/>
        <end position="545"/>
    </location>
</feature>
<dbReference type="Pfam" id="PF12819">
    <property type="entry name" value="Malectin_like"/>
    <property type="match status" value="1"/>
</dbReference>
<keyword evidence="2" id="KW-0433">Leucine-rich repeat</keyword>
<comment type="caution">
    <text evidence="12">The sequence shown here is derived from an EMBL/GenBank/DDBJ whole genome shotgun (WGS) entry which is preliminary data.</text>
</comment>
<feature type="signal peptide" evidence="10">
    <location>
        <begin position="1"/>
        <end position="22"/>
    </location>
</feature>
<keyword evidence="5" id="KW-0677">Repeat</keyword>
<accession>A0AAV7EZA9</accession>
<keyword evidence="7 9" id="KW-0472">Membrane</keyword>
<evidence type="ECO:0000256" key="3">
    <source>
        <dbReference type="ARBA" id="ARBA00022692"/>
    </source>
</evidence>
<evidence type="ECO:0000256" key="9">
    <source>
        <dbReference type="SAM" id="Phobius"/>
    </source>
</evidence>
<dbReference type="Proteomes" id="UP000825729">
    <property type="component" value="Unassembled WGS sequence"/>
</dbReference>
<dbReference type="FunFam" id="3.80.10.10:FF:000129">
    <property type="entry name" value="Leucine-rich repeat receptor-like kinase"/>
    <property type="match status" value="1"/>
</dbReference>
<keyword evidence="6 9" id="KW-1133">Transmembrane helix</keyword>
<keyword evidence="13" id="KW-1185">Reference proteome</keyword>
<feature type="transmembrane region" description="Helical" evidence="9">
    <location>
        <begin position="483"/>
        <end position="509"/>
    </location>
</feature>
<proteinExistence type="predicted"/>